<evidence type="ECO:0000256" key="1">
    <source>
        <dbReference type="ARBA" id="ARBA00011245"/>
    </source>
</evidence>
<dbReference type="SMART" id="SM00235">
    <property type="entry name" value="ZnMc"/>
    <property type="match status" value="1"/>
</dbReference>
<dbReference type="EC" id="3.4.24.-" evidence="9"/>
<evidence type="ECO:0000256" key="5">
    <source>
        <dbReference type="ARBA" id="ARBA00022833"/>
    </source>
</evidence>
<dbReference type="InterPro" id="IPR000998">
    <property type="entry name" value="MAM_dom"/>
</dbReference>
<evidence type="ECO:0000256" key="9">
    <source>
        <dbReference type="RuleBase" id="RU361183"/>
    </source>
</evidence>
<dbReference type="InterPro" id="IPR024079">
    <property type="entry name" value="MetalloPept_cat_dom_sf"/>
</dbReference>
<keyword evidence="6 8" id="KW-0482">Metalloprotease</keyword>
<comment type="caution">
    <text evidence="8">Lacks conserved residue(s) required for the propagation of feature annotation.</text>
</comment>
<dbReference type="PROSITE" id="PS51864">
    <property type="entry name" value="ASTACIN"/>
    <property type="match status" value="1"/>
</dbReference>
<keyword evidence="5 8" id="KW-0862">Zinc</keyword>
<evidence type="ECO:0000256" key="2">
    <source>
        <dbReference type="ARBA" id="ARBA00022670"/>
    </source>
</evidence>
<reference evidence="14" key="1">
    <citation type="submission" date="2025-08" db="UniProtKB">
        <authorList>
            <consortium name="RefSeq"/>
        </authorList>
    </citation>
    <scope>IDENTIFICATION</scope>
    <source>
        <tissue evidence="14">Muscle</tissue>
    </source>
</reference>
<proteinExistence type="predicted"/>
<evidence type="ECO:0000259" key="11">
    <source>
        <dbReference type="PROSITE" id="PS50060"/>
    </source>
</evidence>
<evidence type="ECO:0000256" key="4">
    <source>
        <dbReference type="ARBA" id="ARBA00022801"/>
    </source>
</evidence>
<keyword evidence="2 8" id="KW-0645">Protease</keyword>
<name>A0ABM1BXX4_LIMPO</name>
<comment type="subunit">
    <text evidence="1">Monomer.</text>
</comment>
<feature type="binding site" evidence="8">
    <location>
        <position position="120"/>
    </location>
    <ligand>
        <name>Zn(2+)</name>
        <dbReference type="ChEBI" id="CHEBI:29105"/>
        <note>catalytic</note>
    </ligand>
</feature>
<organism evidence="13 14">
    <name type="scientific">Limulus polyphemus</name>
    <name type="common">Atlantic horseshoe crab</name>
    <dbReference type="NCBI Taxonomy" id="6850"/>
    <lineage>
        <taxon>Eukaryota</taxon>
        <taxon>Metazoa</taxon>
        <taxon>Ecdysozoa</taxon>
        <taxon>Arthropoda</taxon>
        <taxon>Chelicerata</taxon>
        <taxon>Merostomata</taxon>
        <taxon>Xiphosura</taxon>
        <taxon>Limulidae</taxon>
        <taxon>Limulus</taxon>
    </lineage>
</organism>
<dbReference type="InterPro" id="IPR013320">
    <property type="entry name" value="ConA-like_dom_sf"/>
</dbReference>
<evidence type="ECO:0000256" key="7">
    <source>
        <dbReference type="ARBA" id="ARBA00025529"/>
    </source>
</evidence>
<feature type="domain" description="Peptidase M12A" evidence="12">
    <location>
        <begin position="83"/>
        <end position="216"/>
    </location>
</feature>
<dbReference type="CDD" id="cd04280">
    <property type="entry name" value="ZnMc_astacin_like"/>
    <property type="match status" value="1"/>
</dbReference>
<feature type="binding site" evidence="8">
    <location>
        <position position="114"/>
    </location>
    <ligand>
        <name>Zn(2+)</name>
        <dbReference type="ChEBI" id="CHEBI:29105"/>
        <note>catalytic</note>
    </ligand>
</feature>
<dbReference type="InterPro" id="IPR034035">
    <property type="entry name" value="Astacin-like_dom"/>
</dbReference>
<comment type="function">
    <text evidence="7">Zinc metalloprotease. Provoques deadhesion of endothelial cells from cell cultures, and also degradation of fibronectin, fibrinogen and gelatin in vitro. Its role in the venom is not fully understood but it might act as a spreading factor that facilitates diffusion of other venom toxins. Alternatively, it might be involved in the proteolytic processing of other venom toxins or it might play a role in extra-oral digestion of prey.</text>
</comment>
<feature type="chain" id="PRO_5047005558" description="Metalloendopeptidase" evidence="10">
    <location>
        <begin position="16"/>
        <end position="375"/>
    </location>
</feature>
<keyword evidence="3 8" id="KW-0479">Metal-binding</keyword>
<evidence type="ECO:0000259" key="12">
    <source>
        <dbReference type="PROSITE" id="PS51864"/>
    </source>
</evidence>
<comment type="cofactor">
    <cofactor evidence="8 9">
        <name>Zn(2+)</name>
        <dbReference type="ChEBI" id="CHEBI:29105"/>
    </cofactor>
    <text evidence="8 9">Binds 1 zinc ion per subunit.</text>
</comment>
<evidence type="ECO:0000256" key="6">
    <source>
        <dbReference type="ARBA" id="ARBA00023049"/>
    </source>
</evidence>
<evidence type="ECO:0000256" key="10">
    <source>
        <dbReference type="SAM" id="SignalP"/>
    </source>
</evidence>
<dbReference type="SUPFAM" id="SSF55486">
    <property type="entry name" value="Metalloproteases ('zincins'), catalytic domain"/>
    <property type="match status" value="1"/>
</dbReference>
<sequence>MLVLLVAVALIGANASPVERKLENLGDSPLFHSRLFEGDIAGVGPNRDRNGIVDEKLLWPGGIVYYELGSSVGKTIFFISYRCWSMVGRQGGKQELSLGSGCHWRGLVIHELGHAVGFWHEQNRADRDEYIEIFWDNIWPGMEYNFDKMLPWENNYLGENFDYESVMLYGEMAFSKDGESPTVRPKEPNVVIGPVWKKTKFSESDVRRVNRLYECFGETRPPPPTVPDFECDFEENDCGIVNQEGMSSNFERSYGTLGGRTGYSLKIEIKADGGYGGGRLITPYFKMYGGRKGCLSMDLFMKGGGADKYTILRQNGETKEIYLQEEPSNDNWWEVINLTLDIDGDLRFFLEGLMNGHNGDGVIAIDNVRFQRRAC</sequence>
<dbReference type="PRINTS" id="PR00480">
    <property type="entry name" value="ASTACIN"/>
</dbReference>
<keyword evidence="10" id="KW-0732">Signal</keyword>
<dbReference type="RefSeq" id="XP_013790784.2">
    <property type="nucleotide sequence ID" value="XM_013935330.2"/>
</dbReference>
<dbReference type="Pfam" id="PF01400">
    <property type="entry name" value="Astacin"/>
    <property type="match status" value="1"/>
</dbReference>
<dbReference type="InterPro" id="IPR001506">
    <property type="entry name" value="Peptidase_M12A"/>
</dbReference>
<dbReference type="InterPro" id="IPR006026">
    <property type="entry name" value="Peptidase_Metallo"/>
</dbReference>
<feature type="domain" description="MAM" evidence="11">
    <location>
        <begin position="229"/>
        <end position="375"/>
    </location>
</feature>
<dbReference type="PANTHER" id="PTHR10127">
    <property type="entry name" value="DISCOIDIN, CUB, EGF, LAMININ , AND ZINC METALLOPROTEASE DOMAIN CONTAINING"/>
    <property type="match status" value="1"/>
</dbReference>
<gene>
    <name evidence="14" type="primary">LOC106474640</name>
</gene>
<dbReference type="Gene3D" id="3.40.390.10">
    <property type="entry name" value="Collagenase (Catalytic Domain)"/>
    <property type="match status" value="1"/>
</dbReference>
<keyword evidence="4 8" id="KW-0378">Hydrolase</keyword>
<dbReference type="Pfam" id="PF00629">
    <property type="entry name" value="MAM"/>
    <property type="match status" value="1"/>
</dbReference>
<dbReference type="GeneID" id="106474640"/>
<feature type="binding site" evidence="8">
    <location>
        <position position="110"/>
    </location>
    <ligand>
        <name>Zn(2+)</name>
        <dbReference type="ChEBI" id="CHEBI:29105"/>
        <note>catalytic</note>
    </ligand>
</feature>
<evidence type="ECO:0000256" key="8">
    <source>
        <dbReference type="PROSITE-ProRule" id="PRU01211"/>
    </source>
</evidence>
<dbReference type="PANTHER" id="PTHR10127:SF780">
    <property type="entry name" value="METALLOENDOPEPTIDASE"/>
    <property type="match status" value="1"/>
</dbReference>
<dbReference type="Proteomes" id="UP000694941">
    <property type="component" value="Unplaced"/>
</dbReference>
<feature type="active site" evidence="8">
    <location>
        <position position="111"/>
    </location>
</feature>
<keyword evidence="13" id="KW-1185">Reference proteome</keyword>
<dbReference type="PROSITE" id="PS50060">
    <property type="entry name" value="MAM_2"/>
    <property type="match status" value="1"/>
</dbReference>
<accession>A0ABM1BXX4</accession>
<dbReference type="Gene3D" id="2.60.120.200">
    <property type="match status" value="1"/>
</dbReference>
<protein>
    <recommendedName>
        <fullName evidence="9">Metalloendopeptidase</fullName>
        <ecNumber evidence="9">3.4.24.-</ecNumber>
    </recommendedName>
</protein>
<dbReference type="SUPFAM" id="SSF49899">
    <property type="entry name" value="Concanavalin A-like lectins/glucanases"/>
    <property type="match status" value="1"/>
</dbReference>
<evidence type="ECO:0000313" key="14">
    <source>
        <dbReference type="RefSeq" id="XP_013790784.2"/>
    </source>
</evidence>
<evidence type="ECO:0000256" key="3">
    <source>
        <dbReference type="ARBA" id="ARBA00022723"/>
    </source>
</evidence>
<evidence type="ECO:0000313" key="13">
    <source>
        <dbReference type="Proteomes" id="UP000694941"/>
    </source>
</evidence>
<feature type="signal peptide" evidence="10">
    <location>
        <begin position="1"/>
        <end position="15"/>
    </location>
</feature>